<dbReference type="Proteomes" id="UP001597368">
    <property type="component" value="Unassembled WGS sequence"/>
</dbReference>
<dbReference type="RefSeq" id="WP_379574455.1">
    <property type="nucleotide sequence ID" value="NZ_JBHUFV010000033.1"/>
</dbReference>
<sequence length="329" mass="34148">MRLRILAAIAVAMAMLGAQGAAAYAGPAHGPGHEHHGAGRGDAIRYASAQGCPQKDGNVVPCGTWRLVSHKGEITLLKDAQLRAVGADGKPVDYAVAPIAVSGDGTRVAYYTKAGRLVVRTMKGGVKPLPADALPAKTNQYDVTLQLSDDGARLAVIADRVRLFDTATGGRLGTLPKHSTFVGFSGDGEKVLASTEGAESEVELHVHDLSGARLLSDTPPQLVAANGPYALNADGKTLAVLVGGTKVTLYDLTAGQVLGGHAIKLPKEGTVHKVDWTGDNQVTLHVSQYPEGKATKMTVLQHDASSGATKVRDSYSLLKDTFVFAACGG</sequence>
<accession>A0ABW4SYL0</accession>
<dbReference type="EMBL" id="JBHUFV010000033">
    <property type="protein sequence ID" value="MFD1934402.1"/>
    <property type="molecule type" value="Genomic_DNA"/>
</dbReference>
<dbReference type="Gene3D" id="2.130.10.10">
    <property type="entry name" value="YVTN repeat-like/Quinoprotein amine dehydrogenase"/>
    <property type="match status" value="1"/>
</dbReference>
<evidence type="ECO:0000313" key="2">
    <source>
        <dbReference type="EMBL" id="MFD1934402.1"/>
    </source>
</evidence>
<keyword evidence="1" id="KW-0732">Signal</keyword>
<dbReference type="SUPFAM" id="SSF50969">
    <property type="entry name" value="YVTN repeat-like/Quinoprotein amine dehydrogenase"/>
    <property type="match status" value="1"/>
</dbReference>
<name>A0ABW4SYL0_9ACTN</name>
<keyword evidence="3" id="KW-1185">Reference proteome</keyword>
<dbReference type="InterPro" id="IPR011044">
    <property type="entry name" value="Quino_amine_DH_bsu"/>
</dbReference>
<gene>
    <name evidence="2" type="ORF">ACFSKW_23320</name>
</gene>
<protein>
    <submittedName>
        <fullName evidence="2">WD40 repeat domain-containing protein</fullName>
    </submittedName>
</protein>
<feature type="signal peptide" evidence="1">
    <location>
        <begin position="1"/>
        <end position="23"/>
    </location>
</feature>
<organism evidence="2 3">
    <name type="scientific">Nonomuraea mangrovi</name>
    <dbReference type="NCBI Taxonomy" id="2316207"/>
    <lineage>
        <taxon>Bacteria</taxon>
        <taxon>Bacillati</taxon>
        <taxon>Actinomycetota</taxon>
        <taxon>Actinomycetes</taxon>
        <taxon>Streptosporangiales</taxon>
        <taxon>Streptosporangiaceae</taxon>
        <taxon>Nonomuraea</taxon>
    </lineage>
</organism>
<evidence type="ECO:0000313" key="3">
    <source>
        <dbReference type="Proteomes" id="UP001597368"/>
    </source>
</evidence>
<comment type="caution">
    <text evidence="2">The sequence shown here is derived from an EMBL/GenBank/DDBJ whole genome shotgun (WGS) entry which is preliminary data.</text>
</comment>
<dbReference type="InterPro" id="IPR015943">
    <property type="entry name" value="WD40/YVTN_repeat-like_dom_sf"/>
</dbReference>
<evidence type="ECO:0000256" key="1">
    <source>
        <dbReference type="SAM" id="SignalP"/>
    </source>
</evidence>
<feature type="chain" id="PRO_5045576151" evidence="1">
    <location>
        <begin position="24"/>
        <end position="329"/>
    </location>
</feature>
<proteinExistence type="predicted"/>
<reference evidence="3" key="1">
    <citation type="journal article" date="2019" name="Int. J. Syst. Evol. Microbiol.">
        <title>The Global Catalogue of Microorganisms (GCM) 10K type strain sequencing project: providing services to taxonomists for standard genome sequencing and annotation.</title>
        <authorList>
            <consortium name="The Broad Institute Genomics Platform"/>
            <consortium name="The Broad Institute Genome Sequencing Center for Infectious Disease"/>
            <person name="Wu L."/>
            <person name="Ma J."/>
        </authorList>
    </citation>
    <scope>NUCLEOTIDE SEQUENCE [LARGE SCALE GENOMIC DNA]</scope>
    <source>
        <strain evidence="3">ICMP 6774ER</strain>
    </source>
</reference>